<gene>
    <name evidence="2" type="ORF">D0Z07_3549</name>
</gene>
<sequence length="386" mass="45800">MIKLLITERGFVSWRNHKLWKAMGSFVVFWIIGVYFRQYIPFSTGRDHEIRGVDLEFDKWMAGGEPSPFDDNGFMGSLKASRYCNAHNFKAFPKRDCRRKIYDLVMVNSELDWLEIRLNELHVYVDYFVVLESATTFTGHPKPLAVRENWPRFAKFEKQIIYHLLEDAPISSNISWDHERHQRNAMYSQVLPYLKNEQAPSTEDIILVSDLDEIPRPASLTLLRNCEFPRRLTLRSRFYYYGFQWLHRGQEWPHPQATTYRGNDTILPAALRKGAHGINRFKNLDEKADLWNAGWHCSSCFATIQEMLTKMSSFSHVELNREEHRDRKTIADRVRMGKDLWMRRGQSYDRVDDNEDIPQYMRDNKAKFEYMLDRDDKNAGFVDYNP</sequence>
<dbReference type="OrthoDB" id="6474464at2759"/>
<dbReference type="EMBL" id="VNKQ01000007">
    <property type="protein sequence ID" value="KAG0649543.1"/>
    <property type="molecule type" value="Genomic_DNA"/>
</dbReference>
<evidence type="ECO:0000313" key="3">
    <source>
        <dbReference type="Proteomes" id="UP000785200"/>
    </source>
</evidence>
<organism evidence="2 3">
    <name type="scientific">Hyphodiscus hymeniophilus</name>
    <dbReference type="NCBI Taxonomy" id="353542"/>
    <lineage>
        <taxon>Eukaryota</taxon>
        <taxon>Fungi</taxon>
        <taxon>Dikarya</taxon>
        <taxon>Ascomycota</taxon>
        <taxon>Pezizomycotina</taxon>
        <taxon>Leotiomycetes</taxon>
        <taxon>Helotiales</taxon>
        <taxon>Hyphodiscaceae</taxon>
        <taxon>Hyphodiscus</taxon>
    </lineage>
</organism>
<keyword evidence="1" id="KW-1133">Transmembrane helix</keyword>
<reference evidence="2" key="1">
    <citation type="submission" date="2019-07" db="EMBL/GenBank/DDBJ databases">
        <title>Hyphodiscus hymeniophilus genome sequencing and assembly.</title>
        <authorList>
            <person name="Kramer G."/>
            <person name="Nodwell J."/>
        </authorList>
    </citation>
    <scope>NUCLEOTIDE SEQUENCE</scope>
    <source>
        <strain evidence="2">ATCC 34498</strain>
    </source>
</reference>
<keyword evidence="3" id="KW-1185">Reference proteome</keyword>
<evidence type="ECO:0008006" key="4">
    <source>
        <dbReference type="Google" id="ProtNLM"/>
    </source>
</evidence>
<evidence type="ECO:0000256" key="1">
    <source>
        <dbReference type="SAM" id="Phobius"/>
    </source>
</evidence>
<feature type="transmembrane region" description="Helical" evidence="1">
    <location>
        <begin position="19"/>
        <end position="36"/>
    </location>
</feature>
<dbReference type="Pfam" id="PF04724">
    <property type="entry name" value="Glyco_transf_17"/>
    <property type="match status" value="1"/>
</dbReference>
<dbReference type="AlphaFoldDB" id="A0A9P7AXE9"/>
<protein>
    <recommendedName>
        <fullName evidence="4">Glycosyltransferase family 17 protein</fullName>
    </recommendedName>
</protein>
<keyword evidence="1" id="KW-0812">Transmembrane</keyword>
<comment type="caution">
    <text evidence="2">The sequence shown here is derived from an EMBL/GenBank/DDBJ whole genome shotgun (WGS) entry which is preliminary data.</text>
</comment>
<dbReference type="InterPro" id="IPR006813">
    <property type="entry name" value="Glyco_trans_17"/>
</dbReference>
<dbReference type="GO" id="GO:0006044">
    <property type="term" value="P:N-acetylglucosamine metabolic process"/>
    <property type="evidence" value="ECO:0007669"/>
    <property type="project" value="TreeGrafter"/>
</dbReference>
<keyword evidence="1" id="KW-0472">Membrane</keyword>
<dbReference type="PANTHER" id="PTHR12224">
    <property type="entry name" value="BETA-1,4-MANNOSYL-GLYCOPROTEIN BETA-1,4-N-ACETYLGLUCOSAMINYL-TRANSFERASE"/>
    <property type="match status" value="1"/>
</dbReference>
<name>A0A9P7AXE9_9HELO</name>
<dbReference type="Proteomes" id="UP000785200">
    <property type="component" value="Unassembled WGS sequence"/>
</dbReference>
<accession>A0A9P7AXE9</accession>
<evidence type="ECO:0000313" key="2">
    <source>
        <dbReference type="EMBL" id="KAG0649543.1"/>
    </source>
</evidence>
<proteinExistence type="predicted"/>
<dbReference type="GO" id="GO:0003830">
    <property type="term" value="F:beta-1,4-mannosylglycoprotein 4-beta-N-acetylglucosaminyltransferase activity"/>
    <property type="evidence" value="ECO:0007669"/>
    <property type="project" value="InterPro"/>
</dbReference>
<dbReference type="GO" id="GO:0016020">
    <property type="term" value="C:membrane"/>
    <property type="evidence" value="ECO:0007669"/>
    <property type="project" value="InterPro"/>
</dbReference>
<dbReference type="PANTHER" id="PTHR12224:SF0">
    <property type="entry name" value="BETA-1,4-MANNOSYL-GLYCOPROTEIN 4-BETA-N-ACETYLGLUCOSAMINYLTRANSFERASE"/>
    <property type="match status" value="1"/>
</dbReference>